<dbReference type="EMBL" id="OBEL01000001">
    <property type="protein sequence ID" value="SNZ07643.1"/>
    <property type="molecule type" value="Genomic_DNA"/>
</dbReference>
<dbReference type="GO" id="GO:0005886">
    <property type="term" value="C:plasma membrane"/>
    <property type="evidence" value="ECO:0007669"/>
    <property type="project" value="UniProtKB-SubCell"/>
</dbReference>
<feature type="transmembrane region" description="Helical" evidence="20">
    <location>
        <begin position="96"/>
        <end position="114"/>
    </location>
</feature>
<keyword evidence="7 19" id="KW-1003">Cell membrane</keyword>
<evidence type="ECO:0000256" key="10">
    <source>
        <dbReference type="ARBA" id="ARBA00022679"/>
    </source>
</evidence>
<dbReference type="OrthoDB" id="350520at2"/>
<evidence type="ECO:0000256" key="16">
    <source>
        <dbReference type="ARBA" id="ARBA00023211"/>
    </source>
</evidence>
<comment type="similarity">
    <text evidence="4 19">Belongs to the CDP-alcohol phosphatidyltransferase class-I family.</text>
</comment>
<evidence type="ECO:0000256" key="15">
    <source>
        <dbReference type="ARBA" id="ARBA00023209"/>
    </source>
</evidence>
<accession>A0A285NFH5</accession>
<evidence type="ECO:0000256" key="12">
    <source>
        <dbReference type="ARBA" id="ARBA00022989"/>
    </source>
</evidence>
<proteinExistence type="inferred from homology"/>
<name>A0A285NFH5_9HYPH</name>
<keyword evidence="13 19" id="KW-0443">Lipid metabolism</keyword>
<evidence type="ECO:0000256" key="18">
    <source>
        <dbReference type="ARBA" id="ARBA00033321"/>
    </source>
</evidence>
<evidence type="ECO:0000256" key="7">
    <source>
        <dbReference type="ARBA" id="ARBA00022475"/>
    </source>
</evidence>
<evidence type="ECO:0000256" key="11">
    <source>
        <dbReference type="ARBA" id="ARBA00022692"/>
    </source>
</evidence>
<evidence type="ECO:0000256" key="9">
    <source>
        <dbReference type="ARBA" id="ARBA00022519"/>
    </source>
</evidence>
<dbReference type="RefSeq" id="WP_097152399.1">
    <property type="nucleotide sequence ID" value="NZ_OBEL01000001.1"/>
</dbReference>
<evidence type="ECO:0000256" key="4">
    <source>
        <dbReference type="ARBA" id="ARBA00010441"/>
    </source>
</evidence>
<keyword evidence="8 19" id="KW-0444">Lipid biosynthesis</keyword>
<evidence type="ECO:0000256" key="17">
    <source>
        <dbReference type="ARBA" id="ARBA00023264"/>
    </source>
</evidence>
<dbReference type="Proteomes" id="UP000219439">
    <property type="component" value="Unassembled WGS sequence"/>
</dbReference>
<feature type="transmembrane region" description="Helical" evidence="20">
    <location>
        <begin position="207"/>
        <end position="225"/>
    </location>
</feature>
<dbReference type="AlphaFoldDB" id="A0A285NFH5"/>
<protein>
    <recommendedName>
        <fullName evidence="6 19">Phosphatidylcholine synthase</fullName>
        <shortName evidence="19">PC synthase</shortName>
        <shortName evidence="19">PCS</shortName>
        <ecNumber evidence="5 19">2.7.8.24</ecNumber>
    </recommendedName>
    <alternativeName>
        <fullName evidence="18 19">CDP-diglyceride-choline O-phosphatidyltransferase</fullName>
    </alternativeName>
</protein>
<dbReference type="GO" id="GO:0008654">
    <property type="term" value="P:phospholipid biosynthetic process"/>
    <property type="evidence" value="ECO:0007669"/>
    <property type="project" value="UniProtKB-KW"/>
</dbReference>
<evidence type="ECO:0000256" key="6">
    <source>
        <dbReference type="ARBA" id="ARBA00015623"/>
    </source>
</evidence>
<comment type="cofactor">
    <cofactor evidence="2 19">
        <name>Mn(2+)</name>
        <dbReference type="ChEBI" id="CHEBI:29035"/>
    </cofactor>
</comment>
<comment type="subcellular location">
    <subcellularLocation>
        <location evidence="3 19">Cell inner membrane</location>
        <topology evidence="3 19">Multi-pass membrane protein</topology>
    </subcellularLocation>
</comment>
<evidence type="ECO:0000256" key="14">
    <source>
        <dbReference type="ARBA" id="ARBA00023136"/>
    </source>
</evidence>
<dbReference type="GO" id="GO:0050520">
    <property type="term" value="F:phosphatidylcholine synthase activity"/>
    <property type="evidence" value="ECO:0007669"/>
    <property type="project" value="UniProtKB-EC"/>
</dbReference>
<evidence type="ECO:0000256" key="1">
    <source>
        <dbReference type="ARBA" id="ARBA00000958"/>
    </source>
</evidence>
<feature type="transmembrane region" description="Helical" evidence="20">
    <location>
        <begin position="7"/>
        <end position="26"/>
    </location>
</feature>
<evidence type="ECO:0000256" key="8">
    <source>
        <dbReference type="ARBA" id="ARBA00022516"/>
    </source>
</evidence>
<keyword evidence="16 19" id="KW-0464">Manganese</keyword>
<feature type="transmembrane region" description="Helical" evidence="20">
    <location>
        <begin position="135"/>
        <end position="162"/>
    </location>
</feature>
<keyword evidence="14 19" id="KW-0472">Membrane</keyword>
<keyword evidence="11 20" id="KW-0812">Transmembrane</keyword>
<keyword evidence="10 19" id="KW-0808">Transferase</keyword>
<evidence type="ECO:0000313" key="22">
    <source>
        <dbReference type="Proteomes" id="UP000219439"/>
    </source>
</evidence>
<comment type="catalytic activity">
    <reaction evidence="1 19">
        <text>a CDP-1,2-diacyl-sn-glycerol + choline = a 1,2-diacyl-sn-glycero-3-phosphocholine + CMP + H(+)</text>
        <dbReference type="Rhea" id="RHEA:14597"/>
        <dbReference type="ChEBI" id="CHEBI:15354"/>
        <dbReference type="ChEBI" id="CHEBI:15378"/>
        <dbReference type="ChEBI" id="CHEBI:57643"/>
        <dbReference type="ChEBI" id="CHEBI:58332"/>
        <dbReference type="ChEBI" id="CHEBI:60377"/>
        <dbReference type="EC" id="2.7.8.24"/>
    </reaction>
</comment>
<evidence type="ECO:0000313" key="21">
    <source>
        <dbReference type="EMBL" id="SNZ07643.1"/>
    </source>
</evidence>
<dbReference type="PIRSF" id="PIRSF000851">
    <property type="entry name" value="PcS"/>
    <property type="match status" value="1"/>
</dbReference>
<dbReference type="InterPro" id="IPR026027">
    <property type="entry name" value="PcS"/>
</dbReference>
<sequence length="233" mass="25839">MKKVIAFMIHILTSSGGAFALLALLAAVQKDWTMLFAWLLVAQFVDGIDGPIARHFQVRQTLPNWSGDALDFVIDFITYVFLPAFVLVYADLMPGTMGTIAASIIVMSGGLYFADSRMKTSSKAFRGFPAVWNGVLFYYFIFTPTPGVGFVLICLLALAQFIPVEFIHPVRVVRWRWITMAMVAVWSAFAVKVTLAGMQTTPLDQWILALTGIYFFIVGGLLQILRPDIKASP</sequence>
<comment type="function">
    <text evidence="19">Condenses choline with CDP-diglyceride to produce phosphatidylcholine and CMP.</text>
</comment>
<keyword evidence="12 20" id="KW-1133">Transmembrane helix</keyword>
<keyword evidence="15 19" id="KW-0594">Phospholipid biosynthesis</keyword>
<gene>
    <name evidence="21" type="ORF">SAMN06265368_1178</name>
</gene>
<evidence type="ECO:0000256" key="13">
    <source>
        <dbReference type="ARBA" id="ARBA00023098"/>
    </source>
</evidence>
<keyword evidence="9 19" id="KW-0997">Cell inner membrane</keyword>
<evidence type="ECO:0000256" key="2">
    <source>
        <dbReference type="ARBA" id="ARBA00001936"/>
    </source>
</evidence>
<evidence type="ECO:0000256" key="20">
    <source>
        <dbReference type="SAM" id="Phobius"/>
    </source>
</evidence>
<reference evidence="21 22" key="1">
    <citation type="submission" date="2017-09" db="EMBL/GenBank/DDBJ databases">
        <authorList>
            <person name="Ehlers B."/>
            <person name="Leendertz F.H."/>
        </authorList>
    </citation>
    <scope>NUCLEOTIDE SEQUENCE [LARGE SCALE GENOMIC DNA]</scope>
    <source>
        <strain evidence="21 22">DSM 18289</strain>
    </source>
</reference>
<evidence type="ECO:0000256" key="19">
    <source>
        <dbReference type="PIRNR" id="PIRNR000851"/>
    </source>
</evidence>
<feature type="transmembrane region" description="Helical" evidence="20">
    <location>
        <begin position="174"/>
        <end position="195"/>
    </location>
</feature>
<evidence type="ECO:0000256" key="3">
    <source>
        <dbReference type="ARBA" id="ARBA00004429"/>
    </source>
</evidence>
<keyword evidence="22" id="KW-1185">Reference proteome</keyword>
<evidence type="ECO:0000256" key="5">
    <source>
        <dbReference type="ARBA" id="ARBA00013195"/>
    </source>
</evidence>
<dbReference type="EC" id="2.7.8.24" evidence="5 19"/>
<dbReference type="InterPro" id="IPR043130">
    <property type="entry name" value="CDP-OH_PTrfase_TM_dom"/>
</dbReference>
<organism evidence="21 22">
    <name type="scientific">Cohaesibacter gelatinilyticus</name>
    <dbReference type="NCBI Taxonomy" id="372072"/>
    <lineage>
        <taxon>Bacteria</taxon>
        <taxon>Pseudomonadati</taxon>
        <taxon>Pseudomonadota</taxon>
        <taxon>Alphaproteobacteria</taxon>
        <taxon>Hyphomicrobiales</taxon>
        <taxon>Cohaesibacteraceae</taxon>
    </lineage>
</organism>
<keyword evidence="17 19" id="KW-1208">Phospholipid metabolism</keyword>
<dbReference type="Gene3D" id="1.20.120.1760">
    <property type="match status" value="1"/>
</dbReference>